<dbReference type="Proteomes" id="UP000319004">
    <property type="component" value="Chromosome"/>
</dbReference>
<organism evidence="1 2">
    <name type="scientific">Stieleria neptunia</name>
    <dbReference type="NCBI Taxonomy" id="2527979"/>
    <lineage>
        <taxon>Bacteria</taxon>
        <taxon>Pseudomonadati</taxon>
        <taxon>Planctomycetota</taxon>
        <taxon>Planctomycetia</taxon>
        <taxon>Pirellulales</taxon>
        <taxon>Pirellulaceae</taxon>
        <taxon>Stieleria</taxon>
    </lineage>
</organism>
<name>A0A518HML9_9BACT</name>
<dbReference type="EMBL" id="CP037423">
    <property type="protein sequence ID" value="QDV42049.1"/>
    <property type="molecule type" value="Genomic_DNA"/>
</dbReference>
<reference evidence="1 2" key="1">
    <citation type="submission" date="2019-03" db="EMBL/GenBank/DDBJ databases">
        <title>Deep-cultivation of Planctomycetes and their phenomic and genomic characterization uncovers novel biology.</title>
        <authorList>
            <person name="Wiegand S."/>
            <person name="Jogler M."/>
            <person name="Boedeker C."/>
            <person name="Pinto D."/>
            <person name="Vollmers J."/>
            <person name="Rivas-Marin E."/>
            <person name="Kohn T."/>
            <person name="Peeters S.H."/>
            <person name="Heuer A."/>
            <person name="Rast P."/>
            <person name="Oberbeckmann S."/>
            <person name="Bunk B."/>
            <person name="Jeske O."/>
            <person name="Meyerdierks A."/>
            <person name="Storesund J.E."/>
            <person name="Kallscheuer N."/>
            <person name="Luecker S."/>
            <person name="Lage O.M."/>
            <person name="Pohl T."/>
            <person name="Merkel B.J."/>
            <person name="Hornburger P."/>
            <person name="Mueller R.-W."/>
            <person name="Bruemmer F."/>
            <person name="Labrenz M."/>
            <person name="Spormann A.M."/>
            <person name="Op den Camp H."/>
            <person name="Overmann J."/>
            <person name="Amann R."/>
            <person name="Jetten M.S.M."/>
            <person name="Mascher T."/>
            <person name="Medema M.H."/>
            <person name="Devos D.P."/>
            <person name="Kaster A.-K."/>
            <person name="Ovreas L."/>
            <person name="Rohde M."/>
            <person name="Galperin M.Y."/>
            <person name="Jogler C."/>
        </authorList>
    </citation>
    <scope>NUCLEOTIDE SEQUENCE [LARGE SCALE GENOMIC DNA]</scope>
    <source>
        <strain evidence="1 2">Enr13</strain>
    </source>
</reference>
<dbReference type="AlphaFoldDB" id="A0A518HML9"/>
<dbReference type="KEGG" id="snep:Enr13x_18920"/>
<dbReference type="OrthoDB" id="273166at2"/>
<accession>A0A518HML9</accession>
<evidence type="ECO:0000313" key="2">
    <source>
        <dbReference type="Proteomes" id="UP000319004"/>
    </source>
</evidence>
<keyword evidence="2" id="KW-1185">Reference proteome</keyword>
<sequence>MVPPEPKDRFVVPNARKWLDGVFGFSADAYMQDWEIELSDGQRLREFVEAYDTLSLNEDERFALMALIVASAHDALDFHGLRTAGTISVG</sequence>
<dbReference type="RefSeq" id="WP_145385687.1">
    <property type="nucleotide sequence ID" value="NZ_CP037423.1"/>
</dbReference>
<proteinExistence type="predicted"/>
<protein>
    <submittedName>
        <fullName evidence="1">Uncharacterized protein</fullName>
    </submittedName>
</protein>
<evidence type="ECO:0000313" key="1">
    <source>
        <dbReference type="EMBL" id="QDV42049.1"/>
    </source>
</evidence>
<gene>
    <name evidence="1" type="ORF">Enr13x_18920</name>
</gene>